<keyword evidence="10" id="KW-0969">Cilium</keyword>
<organism evidence="10 11">
    <name type="scientific">Venenivibrio stagnispumantis</name>
    <dbReference type="NCBI Taxonomy" id="407998"/>
    <lineage>
        <taxon>Bacteria</taxon>
        <taxon>Pseudomonadati</taxon>
        <taxon>Aquificota</taxon>
        <taxon>Aquificia</taxon>
        <taxon>Aquificales</taxon>
        <taxon>Hydrogenothermaceae</taxon>
        <taxon>Venenivibrio</taxon>
    </lineage>
</organism>
<evidence type="ECO:0000256" key="3">
    <source>
        <dbReference type="ARBA" id="ARBA00021897"/>
    </source>
</evidence>
<keyword evidence="11" id="KW-1185">Reference proteome</keyword>
<keyword evidence="6" id="KW-0283">Flagellar rotation</keyword>
<dbReference type="GO" id="GO:0003774">
    <property type="term" value="F:cytoskeletal motor activity"/>
    <property type="evidence" value="ECO:0007669"/>
    <property type="project" value="InterPro"/>
</dbReference>
<dbReference type="InterPro" id="IPR001543">
    <property type="entry name" value="FliN-like_C"/>
</dbReference>
<evidence type="ECO:0000256" key="4">
    <source>
        <dbReference type="ARBA" id="ARBA00022475"/>
    </source>
</evidence>
<dbReference type="InterPro" id="IPR036429">
    <property type="entry name" value="SpoA-like_sf"/>
</dbReference>
<dbReference type="GO" id="GO:0006935">
    <property type="term" value="P:chemotaxis"/>
    <property type="evidence" value="ECO:0007669"/>
    <property type="project" value="UniProtKB-KW"/>
</dbReference>
<dbReference type="Gene3D" id="2.30.330.10">
    <property type="entry name" value="SpoA-like"/>
    <property type="match status" value="1"/>
</dbReference>
<comment type="caution">
    <text evidence="10">The sequence shown here is derived from an EMBL/GenBank/DDBJ whole genome shotgun (WGS) entry which is preliminary data.</text>
</comment>
<evidence type="ECO:0000256" key="7">
    <source>
        <dbReference type="ARBA" id="ARBA00023136"/>
    </source>
</evidence>
<dbReference type="GO" id="GO:0005886">
    <property type="term" value="C:plasma membrane"/>
    <property type="evidence" value="ECO:0007669"/>
    <property type="project" value="UniProtKB-SubCell"/>
</dbReference>
<keyword evidence="10" id="KW-0966">Cell projection</keyword>
<feature type="compositionally biased region" description="Basic and acidic residues" evidence="8">
    <location>
        <begin position="7"/>
        <end position="25"/>
    </location>
</feature>
<gene>
    <name evidence="10" type="ORF">SAMN06264868_1279</name>
</gene>
<dbReference type="GO" id="GO:0009425">
    <property type="term" value="C:bacterial-type flagellum basal body"/>
    <property type="evidence" value="ECO:0007669"/>
    <property type="project" value="InterPro"/>
</dbReference>
<proteinExistence type="inferred from homology"/>
<dbReference type="InterPro" id="IPR051469">
    <property type="entry name" value="FliN/MopA/SpaO"/>
</dbReference>
<comment type="similarity">
    <text evidence="2">Belongs to the FliN/MopA/SpaO family.</text>
</comment>
<feature type="region of interest" description="Disordered" evidence="8">
    <location>
        <begin position="1"/>
        <end position="86"/>
    </location>
</feature>
<feature type="compositionally biased region" description="Polar residues" evidence="8">
    <location>
        <begin position="42"/>
        <end position="51"/>
    </location>
</feature>
<accession>A0AA45WPZ4</accession>
<dbReference type="AlphaFoldDB" id="A0AA45WPZ4"/>
<dbReference type="EMBL" id="FXTX01000027">
    <property type="protein sequence ID" value="SMP22790.1"/>
    <property type="molecule type" value="Genomic_DNA"/>
</dbReference>
<dbReference type="NCBIfam" id="TIGR02480">
    <property type="entry name" value="fliN"/>
    <property type="match status" value="1"/>
</dbReference>
<keyword evidence="5" id="KW-0145">Chemotaxis</keyword>
<protein>
    <recommendedName>
        <fullName evidence="3">Flagellar motor switch protein FliN</fullName>
    </recommendedName>
</protein>
<sequence>MADEEKELSQEELAKQWEEALKEQEQNQQTNPDEELAKQWEQALQQQASTPSDEDLAKQWEEALKEQQPTSSKEELSKQETPKEEISTDIDEKLKLLMDIPLEISVEIGNKLMSIDEILKISPNSVVELNRYINQPIDIKVNGKLIAKGQLYTVEGNFGVKITEIITPEERLKLIEEEM</sequence>
<dbReference type="Proteomes" id="UP001157947">
    <property type="component" value="Unassembled WGS sequence"/>
</dbReference>
<evidence type="ECO:0000313" key="11">
    <source>
        <dbReference type="Proteomes" id="UP001157947"/>
    </source>
</evidence>
<keyword evidence="4" id="KW-1003">Cell membrane</keyword>
<dbReference type="PANTHER" id="PTHR43484">
    <property type="match status" value="1"/>
</dbReference>
<evidence type="ECO:0000256" key="6">
    <source>
        <dbReference type="ARBA" id="ARBA00022779"/>
    </source>
</evidence>
<dbReference type="PRINTS" id="PR00956">
    <property type="entry name" value="FLGMOTORFLIN"/>
</dbReference>
<evidence type="ECO:0000256" key="8">
    <source>
        <dbReference type="SAM" id="MobiDB-lite"/>
    </source>
</evidence>
<dbReference type="RefSeq" id="WP_265133682.1">
    <property type="nucleotide sequence ID" value="NZ_FXTX01000027.1"/>
</dbReference>
<evidence type="ECO:0000256" key="2">
    <source>
        <dbReference type="ARBA" id="ARBA00009226"/>
    </source>
</evidence>
<feature type="domain" description="Flagellar motor switch protein FliN-like C-terminal" evidence="9">
    <location>
        <begin position="96"/>
        <end position="166"/>
    </location>
</feature>
<dbReference type="Pfam" id="PF01052">
    <property type="entry name" value="FliMN_C"/>
    <property type="match status" value="1"/>
</dbReference>
<feature type="compositionally biased region" description="Basic and acidic residues" evidence="8">
    <location>
        <begin position="72"/>
        <end position="86"/>
    </location>
</feature>
<evidence type="ECO:0000256" key="1">
    <source>
        <dbReference type="ARBA" id="ARBA00004413"/>
    </source>
</evidence>
<evidence type="ECO:0000259" key="9">
    <source>
        <dbReference type="Pfam" id="PF01052"/>
    </source>
</evidence>
<keyword evidence="10" id="KW-0282">Flagellum</keyword>
<dbReference type="InterPro" id="IPR012826">
    <property type="entry name" value="FliN"/>
</dbReference>
<dbReference type="InterPro" id="IPR001172">
    <property type="entry name" value="FliN_T3SS_HrcQb"/>
</dbReference>
<dbReference type="SUPFAM" id="SSF101801">
    <property type="entry name" value="Surface presentation of antigens (SPOA)"/>
    <property type="match status" value="1"/>
</dbReference>
<keyword evidence="7" id="KW-0472">Membrane</keyword>
<comment type="subcellular location">
    <subcellularLocation>
        <location evidence="1">Cell membrane</location>
        <topology evidence="1">Peripheral membrane protein</topology>
        <orientation evidence="1">Cytoplasmic side</orientation>
    </subcellularLocation>
</comment>
<name>A0AA45WPZ4_9AQUI</name>
<dbReference type="GO" id="GO:0071973">
    <property type="term" value="P:bacterial-type flagellum-dependent cell motility"/>
    <property type="evidence" value="ECO:0007669"/>
    <property type="project" value="InterPro"/>
</dbReference>
<reference evidence="10" key="1">
    <citation type="submission" date="2017-05" db="EMBL/GenBank/DDBJ databases">
        <authorList>
            <person name="Varghese N."/>
            <person name="Submissions S."/>
        </authorList>
    </citation>
    <scope>NUCLEOTIDE SEQUENCE</scope>
    <source>
        <strain evidence="10">DSM 18763</strain>
    </source>
</reference>
<evidence type="ECO:0000313" key="10">
    <source>
        <dbReference type="EMBL" id="SMP22790.1"/>
    </source>
</evidence>
<feature type="compositionally biased region" description="Basic and acidic residues" evidence="8">
    <location>
        <begin position="55"/>
        <end position="65"/>
    </location>
</feature>
<dbReference type="PANTHER" id="PTHR43484:SF1">
    <property type="entry name" value="FLAGELLAR MOTOR SWITCH PROTEIN FLIN"/>
    <property type="match status" value="1"/>
</dbReference>
<evidence type="ECO:0000256" key="5">
    <source>
        <dbReference type="ARBA" id="ARBA00022500"/>
    </source>
</evidence>